<name>A0A226ET26_FOLCA</name>
<keyword evidence="1" id="KW-0812">Transmembrane</keyword>
<dbReference type="OMA" id="SEYAFNN"/>
<keyword evidence="1" id="KW-1133">Transmembrane helix</keyword>
<feature type="transmembrane region" description="Helical" evidence="1">
    <location>
        <begin position="29"/>
        <end position="55"/>
    </location>
</feature>
<keyword evidence="1" id="KW-0472">Membrane</keyword>
<evidence type="ECO:0000313" key="3">
    <source>
        <dbReference type="Proteomes" id="UP000198287"/>
    </source>
</evidence>
<keyword evidence="3" id="KW-1185">Reference proteome</keyword>
<evidence type="ECO:0000256" key="1">
    <source>
        <dbReference type="SAM" id="Phobius"/>
    </source>
</evidence>
<comment type="caution">
    <text evidence="2">The sequence shown here is derived from an EMBL/GenBank/DDBJ whole genome shotgun (WGS) entry which is preliminary data.</text>
</comment>
<keyword evidence="2" id="KW-0261">Viral envelope protein</keyword>
<dbReference type="EMBL" id="LNIX01000002">
    <property type="protein sequence ID" value="OXA60368.1"/>
    <property type="molecule type" value="Genomic_DNA"/>
</dbReference>
<reference evidence="2 3" key="1">
    <citation type="submission" date="2015-12" db="EMBL/GenBank/DDBJ databases">
        <title>The genome of Folsomia candida.</title>
        <authorList>
            <person name="Faddeeva A."/>
            <person name="Derks M.F."/>
            <person name="Anvar Y."/>
            <person name="Smit S."/>
            <person name="Van Straalen N."/>
            <person name="Roelofs D."/>
        </authorList>
    </citation>
    <scope>NUCLEOTIDE SEQUENCE [LARGE SCALE GENOMIC DNA]</scope>
    <source>
        <strain evidence="2 3">VU population</strain>
        <tissue evidence="2">Whole body</tissue>
    </source>
</reference>
<dbReference type="Proteomes" id="UP000198287">
    <property type="component" value="Unassembled WGS sequence"/>
</dbReference>
<evidence type="ECO:0000313" key="2">
    <source>
        <dbReference type="EMBL" id="OXA60368.1"/>
    </source>
</evidence>
<organism evidence="2 3">
    <name type="scientific">Folsomia candida</name>
    <name type="common">Springtail</name>
    <dbReference type="NCBI Taxonomy" id="158441"/>
    <lineage>
        <taxon>Eukaryota</taxon>
        <taxon>Metazoa</taxon>
        <taxon>Ecdysozoa</taxon>
        <taxon>Arthropoda</taxon>
        <taxon>Hexapoda</taxon>
        <taxon>Collembola</taxon>
        <taxon>Entomobryomorpha</taxon>
        <taxon>Isotomoidea</taxon>
        <taxon>Isotomidae</taxon>
        <taxon>Proisotominae</taxon>
        <taxon>Folsomia</taxon>
    </lineage>
</organism>
<keyword evidence="2" id="KW-0946">Virion</keyword>
<gene>
    <name evidence="2" type="ORF">Fcan01_05642</name>
</gene>
<protein>
    <submittedName>
        <fullName evidence="2">Envelope glycoprotein M</fullName>
    </submittedName>
</protein>
<sequence>MTTNSTAVEILAREIFALREDNDKFQDHIYIVAGVLGGVCLILLLSIVIMTVVAFRLSKKIVEVEENRRIADELKARKFSAYTGEEVHRRLQSAAPINNNKDSEYAFNNPVTSEYQLGAVPKKF</sequence>
<proteinExistence type="predicted"/>
<accession>A0A226ET26</accession>
<dbReference type="AlphaFoldDB" id="A0A226ET26"/>